<organism evidence="7 8">
    <name type="scientific">Thermostichus vulcanus str. 'Rupite'</name>
    <dbReference type="NCBI Taxonomy" id="2813851"/>
    <lineage>
        <taxon>Bacteria</taxon>
        <taxon>Bacillati</taxon>
        <taxon>Cyanobacteriota</taxon>
        <taxon>Cyanophyceae</taxon>
        <taxon>Thermostichales</taxon>
        <taxon>Thermostichaceae</taxon>
        <taxon>Thermostichus</taxon>
    </lineage>
</organism>
<dbReference type="InterPro" id="IPR029058">
    <property type="entry name" value="AB_hydrolase_fold"/>
</dbReference>
<keyword evidence="1" id="KW-0121">Carboxypeptidase</keyword>
<evidence type="ECO:0000256" key="6">
    <source>
        <dbReference type="SAM" id="MobiDB-lite"/>
    </source>
</evidence>
<evidence type="ECO:0000256" key="2">
    <source>
        <dbReference type="ARBA" id="ARBA00022670"/>
    </source>
</evidence>
<dbReference type="PANTHER" id="PTHR11802:SF3">
    <property type="entry name" value="RETINOID-INDUCIBLE SERINE CARBOXYPEPTIDASE"/>
    <property type="match status" value="1"/>
</dbReference>
<evidence type="ECO:0000313" key="7">
    <source>
        <dbReference type="EMBL" id="MCJ2543401.1"/>
    </source>
</evidence>
<dbReference type="Proteomes" id="UP000830835">
    <property type="component" value="Unassembled WGS sequence"/>
</dbReference>
<evidence type="ECO:0000256" key="1">
    <source>
        <dbReference type="ARBA" id="ARBA00022645"/>
    </source>
</evidence>
<name>A0ABT0CCC8_THEVL</name>
<evidence type="ECO:0000256" key="3">
    <source>
        <dbReference type="ARBA" id="ARBA00022729"/>
    </source>
</evidence>
<protein>
    <submittedName>
        <fullName evidence="7">Peptidase S10</fullName>
    </submittedName>
</protein>
<evidence type="ECO:0000256" key="5">
    <source>
        <dbReference type="ARBA" id="ARBA00023180"/>
    </source>
</evidence>
<keyword evidence="4" id="KW-0378">Hydrolase</keyword>
<dbReference type="PROSITE" id="PS00131">
    <property type="entry name" value="CARBOXYPEPT_SER_SER"/>
    <property type="match status" value="1"/>
</dbReference>
<sequence>MVAESQSTPTLHTTEHTFAAGSETFTYTALAGWQTLYEREKPVAEIFHVAYLRQGSLPVSGRPLTFVFNGGPGAASAYLHMGALGPKRIQFGPRGSLPPSPVRVVDNAESWLQFSDLVFIDPVGTGFSRALPKDKENADPSKAGDPPKSASPEPAGKAEDPPKEAPFWDVERDLKSLGEFIQGFLSRQKRWLSPIFIAGESYGGFRVARLAKELQSKFGVGLSGAILISPAIEFSLLETTDYNLTTWATLFPSYVASAAHHGLSGWGEDLGVLLPKAEGFAQQQLLPLLAMGEAMPETERQRIYQELAAGIGLSPEYVAQQGGRIKATSFARELLRPQRQVLGLYDASVTAVDPFPDRPTFEGSDPTLDGLDRLFTAAINSHLRDTLQVDTELTYHLLNFEVFKAWQFNQKGEFKQGFIGAMDELRTSMALNPHMRVNIHHGFYDLVTPYFASNHLVDLMKLDPRLKANLTLQHYRGGHMFYTWDPSRLEWFAAMQKLYREAVPLDAA</sequence>
<keyword evidence="3" id="KW-0732">Signal</keyword>
<dbReference type="Gene3D" id="3.40.50.1820">
    <property type="entry name" value="alpha/beta hydrolase"/>
    <property type="match status" value="1"/>
</dbReference>
<feature type="region of interest" description="Disordered" evidence="6">
    <location>
        <begin position="130"/>
        <end position="165"/>
    </location>
</feature>
<dbReference type="PANTHER" id="PTHR11802">
    <property type="entry name" value="SERINE PROTEASE FAMILY S10 SERINE CARBOXYPEPTIDASE"/>
    <property type="match status" value="1"/>
</dbReference>
<proteinExistence type="predicted"/>
<reference evidence="7" key="1">
    <citation type="submission" date="2021-02" db="EMBL/GenBank/DDBJ databases">
        <title>The CRISPR/cas machinery reduction and long-range gene transfer in the hot spring cyanobacterium Synechococcus.</title>
        <authorList>
            <person name="Dvorak P."/>
            <person name="Jahodarova E."/>
            <person name="Hasler P."/>
            <person name="Poulickova A."/>
        </authorList>
    </citation>
    <scope>NUCLEOTIDE SEQUENCE</scope>
    <source>
        <strain evidence="7">Rupite</strain>
    </source>
</reference>
<dbReference type="RefSeq" id="WP_244350705.1">
    <property type="nucleotide sequence ID" value="NZ_JAFIRA010000027.1"/>
</dbReference>
<keyword evidence="2" id="KW-0645">Protease</keyword>
<evidence type="ECO:0000313" key="8">
    <source>
        <dbReference type="Proteomes" id="UP000830835"/>
    </source>
</evidence>
<keyword evidence="5" id="KW-0325">Glycoprotein</keyword>
<dbReference type="SUPFAM" id="SSF53474">
    <property type="entry name" value="alpha/beta-Hydrolases"/>
    <property type="match status" value="1"/>
</dbReference>
<dbReference type="InterPro" id="IPR001563">
    <property type="entry name" value="Peptidase_S10"/>
</dbReference>
<accession>A0ABT0CCC8</accession>
<dbReference type="InterPro" id="IPR018202">
    <property type="entry name" value="Ser_caboxypep_ser_AS"/>
</dbReference>
<gene>
    <name evidence="7" type="ORF">JX360_10855</name>
</gene>
<dbReference type="Pfam" id="PF00450">
    <property type="entry name" value="Peptidase_S10"/>
    <property type="match status" value="1"/>
</dbReference>
<comment type="caution">
    <text evidence="7">The sequence shown here is derived from an EMBL/GenBank/DDBJ whole genome shotgun (WGS) entry which is preliminary data.</text>
</comment>
<dbReference type="EMBL" id="JAFIRA010000027">
    <property type="protein sequence ID" value="MCJ2543401.1"/>
    <property type="molecule type" value="Genomic_DNA"/>
</dbReference>
<keyword evidence="8" id="KW-1185">Reference proteome</keyword>
<evidence type="ECO:0000256" key="4">
    <source>
        <dbReference type="ARBA" id="ARBA00022801"/>
    </source>
</evidence>